<keyword evidence="2 7" id="KW-0963">Cytoplasm</keyword>
<evidence type="ECO:0000256" key="1">
    <source>
        <dbReference type="ARBA" id="ARBA00010936"/>
    </source>
</evidence>
<dbReference type="EC" id="4.1.2.4" evidence="7"/>
<comment type="function">
    <text evidence="6 7">Catalyzes a reversible aldol reaction between acetaldehyde and D-glyceraldehyde 3-phosphate to generate 2-deoxy-D-ribose 5-phosphate.</text>
</comment>
<dbReference type="PANTHER" id="PTHR10889:SF1">
    <property type="entry name" value="DEOXYRIBOSE-PHOSPHATE ALDOLASE"/>
    <property type="match status" value="1"/>
</dbReference>
<evidence type="ECO:0000256" key="3">
    <source>
        <dbReference type="ARBA" id="ARBA00023239"/>
    </source>
</evidence>
<evidence type="ECO:0000256" key="5">
    <source>
        <dbReference type="ARBA" id="ARBA00048791"/>
    </source>
</evidence>
<feature type="active site" description="Proton donor/acceptor" evidence="7">
    <location>
        <position position="96"/>
    </location>
</feature>
<evidence type="ECO:0000256" key="4">
    <source>
        <dbReference type="ARBA" id="ARBA00023270"/>
    </source>
</evidence>
<dbReference type="Gene3D" id="3.20.20.70">
    <property type="entry name" value="Aldolase class I"/>
    <property type="match status" value="1"/>
</dbReference>
<comment type="subcellular location">
    <subcellularLocation>
        <location evidence="7">Cytoplasm</location>
    </subcellularLocation>
</comment>
<dbReference type="CDD" id="cd00959">
    <property type="entry name" value="DeoC"/>
    <property type="match status" value="1"/>
</dbReference>
<dbReference type="RefSeq" id="WP_073598768.1">
    <property type="nucleotide sequence ID" value="NZ_MRCB01000005.1"/>
</dbReference>
<dbReference type="GO" id="GO:0004139">
    <property type="term" value="F:deoxyribose-phosphate aldolase activity"/>
    <property type="evidence" value="ECO:0007669"/>
    <property type="project" value="UniProtKB-UniRule"/>
</dbReference>
<evidence type="ECO:0000256" key="6">
    <source>
        <dbReference type="ARBA" id="ARBA00056337"/>
    </source>
</evidence>
<evidence type="ECO:0000256" key="7">
    <source>
        <dbReference type="HAMAP-Rule" id="MF_00114"/>
    </source>
</evidence>
<dbReference type="InterPro" id="IPR011343">
    <property type="entry name" value="DeoC"/>
</dbReference>
<feature type="active site" description="Schiff-base intermediate with acetaldehyde" evidence="7">
    <location>
        <position position="157"/>
    </location>
</feature>
<evidence type="ECO:0000313" key="8">
    <source>
        <dbReference type="EMBL" id="OKH24822.1"/>
    </source>
</evidence>
<dbReference type="PIRSF" id="PIRSF001357">
    <property type="entry name" value="DeoC"/>
    <property type="match status" value="1"/>
</dbReference>
<dbReference type="HAMAP" id="MF_00114">
    <property type="entry name" value="DeoC_type1"/>
    <property type="match status" value="1"/>
</dbReference>
<dbReference type="Proteomes" id="UP000186868">
    <property type="component" value="Unassembled WGS sequence"/>
</dbReference>
<dbReference type="GO" id="GO:0006018">
    <property type="term" value="P:2-deoxyribose 1-phosphate catabolic process"/>
    <property type="evidence" value="ECO:0007669"/>
    <property type="project" value="UniProtKB-UniRule"/>
</dbReference>
<evidence type="ECO:0000313" key="9">
    <source>
        <dbReference type="Proteomes" id="UP000186868"/>
    </source>
</evidence>
<dbReference type="STRING" id="1921803.NIES593_06290"/>
<comment type="caution">
    <text evidence="8">The sequence shown here is derived from an EMBL/GenBank/DDBJ whole genome shotgun (WGS) entry which is preliminary data.</text>
</comment>
<dbReference type="OrthoDB" id="9778711at2"/>
<protein>
    <recommendedName>
        <fullName evidence="7">Deoxyribose-phosphate aldolase</fullName>
        <shortName evidence="7">DERA</shortName>
        <ecNumber evidence="7">4.1.2.4</ecNumber>
    </recommendedName>
    <alternativeName>
        <fullName evidence="7">2-deoxy-D-ribose 5-phosphate aldolase</fullName>
    </alternativeName>
    <alternativeName>
        <fullName evidence="7">Phosphodeoxyriboaldolase</fullName>
        <shortName evidence="7">Deoxyriboaldolase</shortName>
    </alternativeName>
</protein>
<accession>A0A1U7HMK1</accession>
<dbReference type="FunFam" id="3.20.20.70:FF:000044">
    <property type="entry name" value="Deoxyribose-phosphate aldolase"/>
    <property type="match status" value="1"/>
</dbReference>
<dbReference type="GO" id="GO:0009264">
    <property type="term" value="P:deoxyribonucleotide catabolic process"/>
    <property type="evidence" value="ECO:0007669"/>
    <property type="project" value="UniProtKB-UniRule"/>
</dbReference>
<dbReference type="GO" id="GO:0005737">
    <property type="term" value="C:cytoplasm"/>
    <property type="evidence" value="ECO:0007669"/>
    <property type="project" value="UniProtKB-SubCell"/>
</dbReference>
<dbReference type="AlphaFoldDB" id="A0A1U7HMK1"/>
<dbReference type="Pfam" id="PF01791">
    <property type="entry name" value="DeoC"/>
    <property type="match status" value="1"/>
</dbReference>
<dbReference type="SMART" id="SM01133">
    <property type="entry name" value="DeoC"/>
    <property type="match status" value="1"/>
</dbReference>
<dbReference type="NCBIfam" id="TIGR00126">
    <property type="entry name" value="deoC"/>
    <property type="match status" value="1"/>
</dbReference>
<comment type="catalytic activity">
    <reaction evidence="5 7">
        <text>2-deoxy-D-ribose 5-phosphate = D-glyceraldehyde 3-phosphate + acetaldehyde</text>
        <dbReference type="Rhea" id="RHEA:12821"/>
        <dbReference type="ChEBI" id="CHEBI:15343"/>
        <dbReference type="ChEBI" id="CHEBI:59776"/>
        <dbReference type="ChEBI" id="CHEBI:62877"/>
        <dbReference type="EC" id="4.1.2.4"/>
    </reaction>
</comment>
<dbReference type="EMBL" id="MRCB01000005">
    <property type="protein sequence ID" value="OKH24822.1"/>
    <property type="molecule type" value="Genomic_DNA"/>
</dbReference>
<dbReference type="SUPFAM" id="SSF51569">
    <property type="entry name" value="Aldolase"/>
    <property type="match status" value="1"/>
</dbReference>
<proteinExistence type="inferred from homology"/>
<comment type="similarity">
    <text evidence="1 7">Belongs to the DeoC/FbaB aldolase family. DeoC type 1 subfamily.</text>
</comment>
<keyword evidence="4 7" id="KW-0704">Schiff base</keyword>
<dbReference type="InterPro" id="IPR002915">
    <property type="entry name" value="DeoC/FbaB/LacD_aldolase"/>
</dbReference>
<dbReference type="InterPro" id="IPR013785">
    <property type="entry name" value="Aldolase_TIM"/>
</dbReference>
<comment type="pathway">
    <text evidence="7">Carbohydrate degradation; 2-deoxy-D-ribose 1-phosphate degradation; D-glyceraldehyde 3-phosphate and acetaldehyde from 2-deoxy-alpha-D-ribose 1-phosphate: step 2/2.</text>
</comment>
<dbReference type="InterPro" id="IPR028581">
    <property type="entry name" value="DeoC_typeI"/>
</dbReference>
<name>A0A1U7HMK1_9CYAN</name>
<organism evidence="8 9">
    <name type="scientific">Hydrococcus rivularis NIES-593</name>
    <dbReference type="NCBI Taxonomy" id="1921803"/>
    <lineage>
        <taxon>Bacteria</taxon>
        <taxon>Bacillati</taxon>
        <taxon>Cyanobacteriota</taxon>
        <taxon>Cyanophyceae</taxon>
        <taxon>Pleurocapsales</taxon>
        <taxon>Hydrococcaceae</taxon>
        <taxon>Hydrococcus</taxon>
    </lineage>
</organism>
<keyword evidence="3 7" id="KW-0456">Lyase</keyword>
<gene>
    <name evidence="7" type="primary">deoC</name>
    <name evidence="8" type="ORF">NIES593_06290</name>
</gene>
<dbReference type="PANTHER" id="PTHR10889">
    <property type="entry name" value="DEOXYRIBOSE-PHOSPHATE ALDOLASE"/>
    <property type="match status" value="1"/>
</dbReference>
<sequence>MTVASSEIDIANYIDHALLNPTATPEQVEQCCAEADRFHFPAVCVYPTAVRQAAELLHGKRTQICTVIGFPTGATTSAVKLYEAQEAVENGATELDVVINLGWLKAGRSEEIYREIASICEETGKTVKAILETALLTETEKRLAAEICMDAGVGYLKTNTGWFGGATVADVRFLHNITKGQIGIKASGGIRTLEQALELISAGATRLGTSRGVDLVRQQEEGGVLRTESRGRRTQERE</sequence>
<feature type="active site" description="Proton donor/acceptor" evidence="7">
    <location>
        <position position="185"/>
    </location>
</feature>
<reference evidence="8 9" key="1">
    <citation type="submission" date="2016-11" db="EMBL/GenBank/DDBJ databases">
        <title>Draft Genome Sequences of Nine Cyanobacterial Strains from Diverse Habitats.</title>
        <authorList>
            <person name="Zhu T."/>
            <person name="Hou S."/>
            <person name="Lu X."/>
            <person name="Hess W.R."/>
        </authorList>
    </citation>
    <scope>NUCLEOTIDE SEQUENCE [LARGE SCALE GENOMIC DNA]</scope>
    <source>
        <strain evidence="8 9">NIES-593</strain>
    </source>
</reference>
<dbReference type="UniPathway" id="UPA00002">
    <property type="reaction ID" value="UER00468"/>
</dbReference>
<keyword evidence="9" id="KW-1185">Reference proteome</keyword>
<dbReference type="GO" id="GO:0016052">
    <property type="term" value="P:carbohydrate catabolic process"/>
    <property type="evidence" value="ECO:0007669"/>
    <property type="project" value="TreeGrafter"/>
</dbReference>
<evidence type="ECO:0000256" key="2">
    <source>
        <dbReference type="ARBA" id="ARBA00022490"/>
    </source>
</evidence>